<gene>
    <name evidence="2" type="ORF">DAPPUDRAFT_254943</name>
</gene>
<sequence>MNRKYDFLELSLDTFEVSEESPNLDYDDAKFSLKRKVEEERIEFAKKPKLDARNYTYIFDGQDQQSEDGTLDDGEGDFDSSGDEDYGDDGASDESSLCSSMSNCTTESESKDKTNCYILLCGYQHHSWSEYYDLHKTYNNGQDNAAVPEDDEVKGQVEANKEGGEQELIDDEASSQSSSSTDKVSRKRKKSLQKLKDAKRLKKLEKRNLQTVDSDDDLGDLTDSFSSRCSSHDSDAWEDD</sequence>
<protein>
    <submittedName>
        <fullName evidence="2">Uncharacterized protein</fullName>
    </submittedName>
</protein>
<feature type="compositionally biased region" description="Basic residues" evidence="1">
    <location>
        <begin position="185"/>
        <end position="205"/>
    </location>
</feature>
<organism evidence="2 3">
    <name type="scientific">Daphnia pulex</name>
    <name type="common">Water flea</name>
    <dbReference type="NCBI Taxonomy" id="6669"/>
    <lineage>
        <taxon>Eukaryota</taxon>
        <taxon>Metazoa</taxon>
        <taxon>Ecdysozoa</taxon>
        <taxon>Arthropoda</taxon>
        <taxon>Crustacea</taxon>
        <taxon>Branchiopoda</taxon>
        <taxon>Diplostraca</taxon>
        <taxon>Cladocera</taxon>
        <taxon>Anomopoda</taxon>
        <taxon>Daphniidae</taxon>
        <taxon>Daphnia</taxon>
    </lineage>
</organism>
<dbReference type="KEGG" id="dpx:DAPPUDRAFT_254943"/>
<dbReference type="PhylomeDB" id="E9H891"/>
<dbReference type="InParanoid" id="E9H891"/>
<dbReference type="EMBL" id="GL732603">
    <property type="protein sequence ID" value="EFX72031.1"/>
    <property type="molecule type" value="Genomic_DNA"/>
</dbReference>
<keyword evidence="3" id="KW-1185">Reference proteome</keyword>
<accession>E9H891</accession>
<feature type="region of interest" description="Disordered" evidence="1">
    <location>
        <begin position="142"/>
        <end position="240"/>
    </location>
</feature>
<feature type="compositionally biased region" description="Polar residues" evidence="1">
    <location>
        <begin position="97"/>
        <end position="107"/>
    </location>
</feature>
<evidence type="ECO:0000313" key="2">
    <source>
        <dbReference type="EMBL" id="EFX72031.1"/>
    </source>
</evidence>
<feature type="compositionally biased region" description="Basic and acidic residues" evidence="1">
    <location>
        <begin position="153"/>
        <end position="164"/>
    </location>
</feature>
<evidence type="ECO:0000313" key="3">
    <source>
        <dbReference type="Proteomes" id="UP000000305"/>
    </source>
</evidence>
<feature type="compositionally biased region" description="Basic and acidic residues" evidence="1">
    <location>
        <begin position="230"/>
        <end position="240"/>
    </location>
</feature>
<feature type="region of interest" description="Disordered" evidence="1">
    <location>
        <begin position="56"/>
        <end position="111"/>
    </location>
</feature>
<proteinExistence type="predicted"/>
<feature type="compositionally biased region" description="Acidic residues" evidence="1">
    <location>
        <begin position="65"/>
        <end position="92"/>
    </location>
</feature>
<evidence type="ECO:0000256" key="1">
    <source>
        <dbReference type="SAM" id="MobiDB-lite"/>
    </source>
</evidence>
<dbReference type="HOGENOM" id="CLU_1157449_0_0_1"/>
<dbReference type="AlphaFoldDB" id="E9H891"/>
<dbReference type="Proteomes" id="UP000000305">
    <property type="component" value="Unassembled WGS sequence"/>
</dbReference>
<name>E9H891_DAPPU</name>
<reference evidence="2 3" key="1">
    <citation type="journal article" date="2011" name="Science">
        <title>The ecoresponsive genome of Daphnia pulex.</title>
        <authorList>
            <person name="Colbourne J.K."/>
            <person name="Pfrender M.E."/>
            <person name="Gilbert D."/>
            <person name="Thomas W.K."/>
            <person name="Tucker A."/>
            <person name="Oakley T.H."/>
            <person name="Tokishita S."/>
            <person name="Aerts A."/>
            <person name="Arnold G.J."/>
            <person name="Basu M.K."/>
            <person name="Bauer D.J."/>
            <person name="Caceres C.E."/>
            <person name="Carmel L."/>
            <person name="Casola C."/>
            <person name="Choi J.H."/>
            <person name="Detter J.C."/>
            <person name="Dong Q."/>
            <person name="Dusheyko S."/>
            <person name="Eads B.D."/>
            <person name="Frohlich T."/>
            <person name="Geiler-Samerotte K.A."/>
            <person name="Gerlach D."/>
            <person name="Hatcher P."/>
            <person name="Jogdeo S."/>
            <person name="Krijgsveld J."/>
            <person name="Kriventseva E.V."/>
            <person name="Kultz D."/>
            <person name="Laforsch C."/>
            <person name="Lindquist E."/>
            <person name="Lopez J."/>
            <person name="Manak J.R."/>
            <person name="Muller J."/>
            <person name="Pangilinan J."/>
            <person name="Patwardhan R.P."/>
            <person name="Pitluck S."/>
            <person name="Pritham E.J."/>
            <person name="Rechtsteiner A."/>
            <person name="Rho M."/>
            <person name="Rogozin I.B."/>
            <person name="Sakarya O."/>
            <person name="Salamov A."/>
            <person name="Schaack S."/>
            <person name="Shapiro H."/>
            <person name="Shiga Y."/>
            <person name="Skalitzky C."/>
            <person name="Smith Z."/>
            <person name="Souvorov A."/>
            <person name="Sung W."/>
            <person name="Tang Z."/>
            <person name="Tsuchiya D."/>
            <person name="Tu H."/>
            <person name="Vos H."/>
            <person name="Wang M."/>
            <person name="Wolf Y.I."/>
            <person name="Yamagata H."/>
            <person name="Yamada T."/>
            <person name="Ye Y."/>
            <person name="Shaw J.R."/>
            <person name="Andrews J."/>
            <person name="Crease T.J."/>
            <person name="Tang H."/>
            <person name="Lucas S.M."/>
            <person name="Robertson H.M."/>
            <person name="Bork P."/>
            <person name="Koonin E.V."/>
            <person name="Zdobnov E.M."/>
            <person name="Grigoriev I.V."/>
            <person name="Lynch M."/>
            <person name="Boore J.L."/>
        </authorList>
    </citation>
    <scope>NUCLEOTIDE SEQUENCE [LARGE SCALE GENOMIC DNA]</scope>
</reference>